<evidence type="ECO:0000313" key="1">
    <source>
        <dbReference type="EMBL" id="MVA76880.1"/>
    </source>
</evidence>
<gene>
    <name evidence="1" type="ORF">GC722_12720</name>
</gene>
<sequence length="144" mass="15841">MSRCTRSVQASPEQVWSVLADGWLYPVWVVGAARIRGVDRSWPAVGSQLQHSAGLWPLLLDDNTEVVEAEPPRRLVLRARGWPAGEAQVTIELVPEGGSTRVDIHEDAVRGPGTLVPRPLRSAAITLRNRETLRRLALLVEGRA</sequence>
<dbReference type="InterPro" id="IPR023393">
    <property type="entry name" value="START-like_dom_sf"/>
</dbReference>
<dbReference type="Proteomes" id="UP000435304">
    <property type="component" value="Unassembled WGS sequence"/>
</dbReference>
<dbReference type="RefSeq" id="WP_156610761.1">
    <property type="nucleotide sequence ID" value="NZ_WPCU01000008.1"/>
</dbReference>
<protein>
    <submittedName>
        <fullName evidence="1">SRPBCC family protein</fullName>
    </submittedName>
</protein>
<keyword evidence="2" id="KW-1185">Reference proteome</keyword>
<proteinExistence type="predicted"/>
<name>A0A6A9V1C7_9ACTN</name>
<reference evidence="1 2" key="1">
    <citation type="submission" date="2019-12" db="EMBL/GenBank/DDBJ databases">
        <title>Auraticoccus cholistani sp. nov., an actinomycete isolated from soil of Cholistan desert.</title>
        <authorList>
            <person name="Cheema M.T."/>
        </authorList>
    </citation>
    <scope>NUCLEOTIDE SEQUENCE [LARGE SCALE GENOMIC DNA]</scope>
    <source>
        <strain evidence="1 2">F435</strain>
    </source>
</reference>
<dbReference type="SUPFAM" id="SSF55961">
    <property type="entry name" value="Bet v1-like"/>
    <property type="match status" value="1"/>
</dbReference>
<dbReference type="Gene3D" id="3.30.530.20">
    <property type="match status" value="1"/>
</dbReference>
<dbReference type="EMBL" id="WPCU01000008">
    <property type="protein sequence ID" value="MVA76880.1"/>
    <property type="molecule type" value="Genomic_DNA"/>
</dbReference>
<dbReference type="Pfam" id="PF10604">
    <property type="entry name" value="Polyketide_cyc2"/>
    <property type="match status" value="1"/>
</dbReference>
<comment type="caution">
    <text evidence="1">The sequence shown here is derived from an EMBL/GenBank/DDBJ whole genome shotgun (WGS) entry which is preliminary data.</text>
</comment>
<evidence type="ECO:0000313" key="2">
    <source>
        <dbReference type="Proteomes" id="UP000435304"/>
    </source>
</evidence>
<accession>A0A6A9V1C7</accession>
<organism evidence="1 2">
    <name type="scientific">Auraticoccus cholistanensis</name>
    <dbReference type="NCBI Taxonomy" id="2656650"/>
    <lineage>
        <taxon>Bacteria</taxon>
        <taxon>Bacillati</taxon>
        <taxon>Actinomycetota</taxon>
        <taxon>Actinomycetes</taxon>
        <taxon>Propionibacteriales</taxon>
        <taxon>Propionibacteriaceae</taxon>
        <taxon>Auraticoccus</taxon>
    </lineage>
</organism>
<dbReference type="InterPro" id="IPR019587">
    <property type="entry name" value="Polyketide_cyclase/dehydratase"/>
</dbReference>
<dbReference type="AlphaFoldDB" id="A0A6A9V1C7"/>
<dbReference type="CDD" id="cd07812">
    <property type="entry name" value="SRPBCC"/>
    <property type="match status" value="1"/>
</dbReference>